<accession>A0A286U8C1</accession>
<feature type="signal peptide" evidence="1">
    <location>
        <begin position="1"/>
        <end position="16"/>
    </location>
</feature>
<reference evidence="2 3" key="1">
    <citation type="journal article" date="2017" name="Mol. Ecol.">
        <title>Comparative and population genomic landscape of Phellinus noxius: A hypervariable fungus causing root rot in trees.</title>
        <authorList>
            <person name="Chung C.L."/>
            <person name="Lee T.J."/>
            <person name="Akiba M."/>
            <person name="Lee H.H."/>
            <person name="Kuo T.H."/>
            <person name="Liu D."/>
            <person name="Ke H.M."/>
            <person name="Yokoi T."/>
            <person name="Roa M.B."/>
            <person name="Lu M.J."/>
            <person name="Chang Y.Y."/>
            <person name="Ann P.J."/>
            <person name="Tsai J.N."/>
            <person name="Chen C.Y."/>
            <person name="Tzean S.S."/>
            <person name="Ota Y."/>
            <person name="Hattori T."/>
            <person name="Sahashi N."/>
            <person name="Liou R.F."/>
            <person name="Kikuchi T."/>
            <person name="Tsai I.J."/>
        </authorList>
    </citation>
    <scope>NUCLEOTIDE SEQUENCE [LARGE SCALE GENOMIC DNA]</scope>
    <source>
        <strain evidence="2 3">FFPRI411160</strain>
    </source>
</reference>
<evidence type="ECO:0008006" key="4">
    <source>
        <dbReference type="Google" id="ProtNLM"/>
    </source>
</evidence>
<keyword evidence="3" id="KW-1185">Reference proteome</keyword>
<dbReference type="Gene3D" id="2.80.10.50">
    <property type="match status" value="1"/>
</dbReference>
<dbReference type="InParanoid" id="A0A286U8C1"/>
<dbReference type="OrthoDB" id="10440955at2759"/>
<protein>
    <recommendedName>
        <fullName evidence="4">Ricin B lectin domain-containing protein</fullName>
    </recommendedName>
</protein>
<evidence type="ECO:0000313" key="2">
    <source>
        <dbReference type="EMBL" id="PAV15818.1"/>
    </source>
</evidence>
<dbReference type="EMBL" id="NBII01000009">
    <property type="protein sequence ID" value="PAV15818.1"/>
    <property type="molecule type" value="Genomic_DNA"/>
</dbReference>
<evidence type="ECO:0000256" key="1">
    <source>
        <dbReference type="SAM" id="SignalP"/>
    </source>
</evidence>
<evidence type="ECO:0000313" key="3">
    <source>
        <dbReference type="Proteomes" id="UP000217199"/>
    </source>
</evidence>
<keyword evidence="1" id="KW-0732">Signal</keyword>
<name>A0A286U8C1_9AGAM</name>
<proteinExistence type="predicted"/>
<dbReference type="AlphaFoldDB" id="A0A286U8C1"/>
<sequence length="186" mass="20858">MKYITLLFFALPSAIATIVPPSYLPPDDLYTIFNVGYGNRVLDDQGDFSPGRPIESKIRYPDSTSSNTKWLIRGVTFDETEGRNVSIRSQDAERNNHDTGGFVGINGSDIIEHETAVDWGIVPVKDTKEQFMIIKHGYALSALPGSNNSDRWPLAAQEINSTNLFQQWVFVPMNQVLVYMSENNLV</sequence>
<organism evidence="2 3">
    <name type="scientific">Pyrrhoderma noxium</name>
    <dbReference type="NCBI Taxonomy" id="2282107"/>
    <lineage>
        <taxon>Eukaryota</taxon>
        <taxon>Fungi</taxon>
        <taxon>Dikarya</taxon>
        <taxon>Basidiomycota</taxon>
        <taxon>Agaricomycotina</taxon>
        <taxon>Agaricomycetes</taxon>
        <taxon>Hymenochaetales</taxon>
        <taxon>Hymenochaetaceae</taxon>
        <taxon>Pyrrhoderma</taxon>
    </lineage>
</organism>
<feature type="chain" id="PRO_5013796706" description="Ricin B lectin domain-containing protein" evidence="1">
    <location>
        <begin position="17"/>
        <end position="186"/>
    </location>
</feature>
<comment type="caution">
    <text evidence="2">The sequence shown here is derived from an EMBL/GenBank/DDBJ whole genome shotgun (WGS) entry which is preliminary data.</text>
</comment>
<dbReference type="Proteomes" id="UP000217199">
    <property type="component" value="Unassembled WGS sequence"/>
</dbReference>
<gene>
    <name evidence="2" type="ORF">PNOK_0867600</name>
</gene>